<dbReference type="Pfam" id="PF02338">
    <property type="entry name" value="OTU"/>
    <property type="match status" value="1"/>
</dbReference>
<feature type="compositionally biased region" description="Polar residues" evidence="7">
    <location>
        <begin position="155"/>
        <end position="171"/>
    </location>
</feature>
<feature type="compositionally biased region" description="Low complexity" evidence="7">
    <location>
        <begin position="187"/>
        <end position="201"/>
    </location>
</feature>
<keyword evidence="4" id="KW-0645">Protease</keyword>
<reference evidence="10" key="1">
    <citation type="submission" date="2016-04" db="EMBL/GenBank/DDBJ databases">
        <title>Cephalotus genome sequencing.</title>
        <authorList>
            <person name="Fukushima K."/>
            <person name="Hasebe M."/>
            <person name="Fang X."/>
        </authorList>
    </citation>
    <scope>NUCLEOTIDE SEQUENCE [LARGE SCALE GENOMIC DNA]</scope>
    <source>
        <strain evidence="10">cv. St1</strain>
    </source>
</reference>
<organism evidence="9 10">
    <name type="scientific">Cephalotus follicularis</name>
    <name type="common">Albany pitcher plant</name>
    <dbReference type="NCBI Taxonomy" id="3775"/>
    <lineage>
        <taxon>Eukaryota</taxon>
        <taxon>Viridiplantae</taxon>
        <taxon>Streptophyta</taxon>
        <taxon>Embryophyta</taxon>
        <taxon>Tracheophyta</taxon>
        <taxon>Spermatophyta</taxon>
        <taxon>Magnoliopsida</taxon>
        <taxon>eudicotyledons</taxon>
        <taxon>Gunneridae</taxon>
        <taxon>Pentapetalae</taxon>
        <taxon>rosids</taxon>
        <taxon>fabids</taxon>
        <taxon>Oxalidales</taxon>
        <taxon>Cephalotaceae</taxon>
        <taxon>Cephalotus</taxon>
    </lineage>
</organism>
<dbReference type="InParanoid" id="A0A1Q3D2E3"/>
<dbReference type="STRING" id="3775.A0A1Q3D2E3"/>
<dbReference type="PANTHER" id="PTHR12419">
    <property type="entry name" value="OTU DOMAIN CONTAINING PROTEIN"/>
    <property type="match status" value="1"/>
</dbReference>
<dbReference type="Gene3D" id="3.90.70.80">
    <property type="match status" value="1"/>
</dbReference>
<dbReference type="OrthoDB" id="409956at2759"/>
<dbReference type="PANTHER" id="PTHR12419:SF4">
    <property type="entry name" value="OTU DOMAIN-CONTAINING PROTEIN 5"/>
    <property type="match status" value="1"/>
</dbReference>
<evidence type="ECO:0000313" key="9">
    <source>
        <dbReference type="EMBL" id="GAV86657.1"/>
    </source>
</evidence>
<feature type="compositionally biased region" description="Polar residues" evidence="7">
    <location>
        <begin position="91"/>
        <end position="103"/>
    </location>
</feature>
<feature type="compositionally biased region" description="Low complexity" evidence="7">
    <location>
        <begin position="9"/>
        <end position="30"/>
    </location>
</feature>
<keyword evidence="6" id="KW-0378">Hydrolase</keyword>
<feature type="compositionally biased region" description="Pro residues" evidence="7">
    <location>
        <begin position="143"/>
        <end position="154"/>
    </location>
</feature>
<feature type="region of interest" description="Disordered" evidence="7">
    <location>
        <begin position="443"/>
        <end position="477"/>
    </location>
</feature>
<feature type="region of interest" description="Disordered" evidence="7">
    <location>
        <begin position="86"/>
        <end position="112"/>
    </location>
</feature>
<dbReference type="Proteomes" id="UP000187406">
    <property type="component" value="Unassembled WGS sequence"/>
</dbReference>
<sequence length="533" mass="58847">MTRILVQRGSTSGSSSNPSRSSMSGSSSSSARTEPHGTPTSPQILSSAKDEEIGEGVQENVMGELLEYDGSGDKVMKSDNFVIANLDNEWNDTSNDQTGTSEKLGSDDNVGSGEVINELDRLRVSDYVENGCSNPHIGTRNVHPPPPPVPPPKPSATTTNPRRSLSGSSNAVRIGSARRAVAWPVVSTRTSPTGSRPSSPRSHGETEGYNSADEQNPCFVSSYDDLEREHQFEIDIRRTKGLEVKRMLEDGNCLFRAIADQVYGDSEVYDLIRQMCIDYMERERDHFSQFITEGFTSYCKRKRRDKVYGNNVEIQALSEMYNRPIHIYSYSTEPINIFHGSYDTDTPPIRLSYHHGNHYNSLVDPRRLTVGAGLGFSCLRGTNVDKDKVKAAIKAQQDQQINNALLAEGRFYSDLELTEKEIERMVMEASRAEYLANDKFKQQLGPKESSTSAAEPSSSGARPSGSETKLEHGKEGGLQDTVLSSSMRIVLSMGFSYLQVIEAYSIFGDDVDSMVCYLLETGSSSRRKGKATE</sequence>
<dbReference type="FunCoup" id="A0A1Q3D2E3">
    <property type="interactions" value="1412"/>
</dbReference>
<evidence type="ECO:0000256" key="3">
    <source>
        <dbReference type="ARBA" id="ARBA00012759"/>
    </source>
</evidence>
<dbReference type="SUPFAM" id="SSF54001">
    <property type="entry name" value="Cysteine proteinases"/>
    <property type="match status" value="1"/>
</dbReference>
<dbReference type="AlphaFoldDB" id="A0A1Q3D2E3"/>
<comment type="similarity">
    <text evidence="2">Belongs to the peptidase C85 family.</text>
</comment>
<feature type="domain" description="OTU" evidence="8">
    <location>
        <begin position="242"/>
        <end position="365"/>
    </location>
</feature>
<evidence type="ECO:0000256" key="2">
    <source>
        <dbReference type="ARBA" id="ARBA00010407"/>
    </source>
</evidence>
<feature type="region of interest" description="Disordered" evidence="7">
    <location>
        <begin position="1"/>
        <end position="57"/>
    </location>
</feature>
<evidence type="ECO:0000256" key="5">
    <source>
        <dbReference type="ARBA" id="ARBA00022786"/>
    </source>
</evidence>
<dbReference type="InterPro" id="IPR050704">
    <property type="entry name" value="Peptidase_C85-like"/>
</dbReference>
<dbReference type="GO" id="GO:0006508">
    <property type="term" value="P:proteolysis"/>
    <property type="evidence" value="ECO:0007669"/>
    <property type="project" value="UniProtKB-KW"/>
</dbReference>
<dbReference type="EC" id="3.4.19.12" evidence="3"/>
<dbReference type="GO" id="GO:0004843">
    <property type="term" value="F:cysteine-type deubiquitinase activity"/>
    <property type="evidence" value="ECO:0007669"/>
    <property type="project" value="UniProtKB-EC"/>
</dbReference>
<evidence type="ECO:0000256" key="7">
    <source>
        <dbReference type="SAM" id="MobiDB-lite"/>
    </source>
</evidence>
<evidence type="ECO:0000256" key="1">
    <source>
        <dbReference type="ARBA" id="ARBA00000707"/>
    </source>
</evidence>
<comment type="catalytic activity">
    <reaction evidence="1">
        <text>Thiol-dependent hydrolysis of ester, thioester, amide, peptide and isopeptide bonds formed by the C-terminal Gly of ubiquitin (a 76-residue protein attached to proteins as an intracellular targeting signal).</text>
        <dbReference type="EC" id="3.4.19.12"/>
    </reaction>
</comment>
<feature type="compositionally biased region" description="Basic and acidic residues" evidence="7">
    <location>
        <begin position="468"/>
        <end position="477"/>
    </location>
</feature>
<dbReference type="GO" id="GO:0016579">
    <property type="term" value="P:protein deubiquitination"/>
    <property type="evidence" value="ECO:0007669"/>
    <property type="project" value="TreeGrafter"/>
</dbReference>
<accession>A0A1Q3D2E3</accession>
<comment type="caution">
    <text evidence="9">The sequence shown here is derived from an EMBL/GenBank/DDBJ whole genome shotgun (WGS) entry which is preliminary data.</text>
</comment>
<proteinExistence type="inferred from homology"/>
<dbReference type="CDD" id="cd22796">
    <property type="entry name" value="OTU_plant_OTU6-like"/>
    <property type="match status" value="1"/>
</dbReference>
<dbReference type="PROSITE" id="PS50802">
    <property type="entry name" value="OTU"/>
    <property type="match status" value="1"/>
</dbReference>
<dbReference type="InterPro" id="IPR038765">
    <property type="entry name" value="Papain-like_cys_pep_sf"/>
</dbReference>
<feature type="region of interest" description="Disordered" evidence="7">
    <location>
        <begin position="130"/>
        <end position="171"/>
    </location>
</feature>
<feature type="compositionally biased region" description="Low complexity" evidence="7">
    <location>
        <begin position="448"/>
        <end position="459"/>
    </location>
</feature>
<evidence type="ECO:0000256" key="6">
    <source>
        <dbReference type="ARBA" id="ARBA00022801"/>
    </source>
</evidence>
<protein>
    <recommendedName>
        <fullName evidence="3">ubiquitinyl hydrolase 1</fullName>
        <ecNumber evidence="3">3.4.19.12</ecNumber>
    </recommendedName>
</protein>
<dbReference type="GO" id="GO:0061578">
    <property type="term" value="F:K63-linked deubiquitinase activity"/>
    <property type="evidence" value="ECO:0007669"/>
    <property type="project" value="TreeGrafter"/>
</dbReference>
<evidence type="ECO:0000256" key="4">
    <source>
        <dbReference type="ARBA" id="ARBA00022670"/>
    </source>
</evidence>
<gene>
    <name evidence="9" type="ORF">CFOL_v3_30084</name>
</gene>
<evidence type="ECO:0000259" key="8">
    <source>
        <dbReference type="PROSITE" id="PS50802"/>
    </source>
</evidence>
<evidence type="ECO:0000313" key="10">
    <source>
        <dbReference type="Proteomes" id="UP000187406"/>
    </source>
</evidence>
<feature type="region of interest" description="Disordered" evidence="7">
    <location>
        <begin position="183"/>
        <end position="216"/>
    </location>
</feature>
<name>A0A1Q3D2E3_CEPFO</name>
<dbReference type="FunFam" id="3.90.70.80:FF:000008">
    <property type="entry name" value="OTU domain-containing protein 5"/>
    <property type="match status" value="1"/>
</dbReference>
<dbReference type="InterPro" id="IPR003323">
    <property type="entry name" value="OTU_dom"/>
</dbReference>
<keyword evidence="10" id="KW-1185">Reference proteome</keyword>
<dbReference type="EMBL" id="BDDD01003989">
    <property type="protein sequence ID" value="GAV86657.1"/>
    <property type="molecule type" value="Genomic_DNA"/>
</dbReference>
<keyword evidence="5" id="KW-0833">Ubl conjugation pathway</keyword>